<dbReference type="AlphaFoldDB" id="A0A0E4BIY4"/>
<dbReference type="GO" id="GO:0016757">
    <property type="term" value="F:glycosyltransferase activity"/>
    <property type="evidence" value="ECO:0007669"/>
    <property type="project" value="UniProtKB-KW"/>
</dbReference>
<comment type="cofactor">
    <cofactor evidence="1">
        <name>Mg(2+)</name>
        <dbReference type="ChEBI" id="CHEBI:18420"/>
    </cofactor>
</comment>
<evidence type="ECO:0000256" key="1">
    <source>
        <dbReference type="ARBA" id="ARBA00001946"/>
    </source>
</evidence>
<dbReference type="Gene3D" id="3.90.550.10">
    <property type="entry name" value="Spore Coat Polysaccharide Biosynthesis Protein SpsA, Chain A"/>
    <property type="match status" value="1"/>
</dbReference>
<dbReference type="SUPFAM" id="SSF53448">
    <property type="entry name" value="Nucleotide-diphospho-sugar transferases"/>
    <property type="match status" value="1"/>
</dbReference>
<dbReference type="InterPro" id="IPR001173">
    <property type="entry name" value="Glyco_trans_2-like"/>
</dbReference>
<keyword evidence="5" id="KW-0460">Magnesium</keyword>
<comment type="similarity">
    <text evidence="2">Belongs to the glycosyltransferase 2 family.</text>
</comment>
<evidence type="ECO:0000313" key="8">
    <source>
        <dbReference type="Proteomes" id="UP000063308"/>
    </source>
</evidence>
<feature type="domain" description="Glycosyltransferase 2-like" evidence="6">
    <location>
        <begin position="12"/>
        <end position="143"/>
    </location>
</feature>
<dbReference type="CDD" id="cd04179">
    <property type="entry name" value="DPM_DPG-synthase_like"/>
    <property type="match status" value="1"/>
</dbReference>
<sequence>MMTPSRAEKSLTIVIPALNEQDKIADTIDGVLPLARELLDDFEIFLIDDGSTDATGAIMDEFAASDRRITVHHNAERRGVGAGFEYALSRAKFDAITLIPGDHAFQNEGIARMFKAVGAADMVITYRDNQSDRSVNRSIQSHSLRFVLNCMFGFWLSDYHSMIVYPVKWLRQIAVRADGYGYQICALISLLQLGLTYVQVPVSLNAELKGSSRALRLRTYLELIGTIVSLLRRVPIRDVDRDQVPVDAGRTPAR</sequence>
<name>A0A0E4BIY4_9BRAD</name>
<keyword evidence="4" id="KW-0808">Transferase</keyword>
<evidence type="ECO:0000256" key="3">
    <source>
        <dbReference type="ARBA" id="ARBA00022676"/>
    </source>
</evidence>
<dbReference type="InterPro" id="IPR029044">
    <property type="entry name" value="Nucleotide-diphossugar_trans"/>
</dbReference>
<reference evidence="7 8" key="1">
    <citation type="submission" date="2014-11" db="EMBL/GenBank/DDBJ databases">
        <title>Symbiosis island explosion on the genome of extra-slow-growing strains of soybean bradyrhizobia with massive insertion sequences.</title>
        <authorList>
            <person name="Iida T."/>
            <person name="Minamisawa K."/>
        </authorList>
    </citation>
    <scope>NUCLEOTIDE SEQUENCE [LARGE SCALE GENOMIC DNA]</scope>
    <source>
        <strain evidence="7 8">NK6</strain>
    </source>
</reference>
<protein>
    <recommendedName>
        <fullName evidence="6">Glycosyltransferase 2-like domain-containing protein</fullName>
    </recommendedName>
</protein>
<evidence type="ECO:0000256" key="4">
    <source>
        <dbReference type="ARBA" id="ARBA00022679"/>
    </source>
</evidence>
<dbReference type="Proteomes" id="UP000063308">
    <property type="component" value="Chromosome"/>
</dbReference>
<dbReference type="InterPro" id="IPR050256">
    <property type="entry name" value="Glycosyltransferase_2"/>
</dbReference>
<gene>
    <name evidence="7" type="ORF">NK6_97</name>
</gene>
<accession>A0A0E4BIY4</accession>
<dbReference type="FunFam" id="3.90.550.10:FF:000402">
    <property type="entry name" value="Glycosyltransferase family 2 protein"/>
    <property type="match status" value="1"/>
</dbReference>
<dbReference type="PANTHER" id="PTHR48090:SF10">
    <property type="entry name" value="GLUCOSYL-3-PHOSPHOGLYCERATE SYNTHASE"/>
    <property type="match status" value="1"/>
</dbReference>
<dbReference type="Pfam" id="PF00535">
    <property type="entry name" value="Glycos_transf_2"/>
    <property type="match status" value="1"/>
</dbReference>
<dbReference type="EMBL" id="AP014685">
    <property type="protein sequence ID" value="BAR53289.1"/>
    <property type="molecule type" value="Genomic_DNA"/>
</dbReference>
<proteinExistence type="inferred from homology"/>
<dbReference type="PANTHER" id="PTHR48090">
    <property type="entry name" value="UNDECAPRENYL-PHOSPHATE 4-DEOXY-4-FORMAMIDO-L-ARABINOSE TRANSFERASE-RELATED"/>
    <property type="match status" value="1"/>
</dbReference>
<evidence type="ECO:0000256" key="2">
    <source>
        <dbReference type="ARBA" id="ARBA00006739"/>
    </source>
</evidence>
<evidence type="ECO:0000259" key="6">
    <source>
        <dbReference type="Pfam" id="PF00535"/>
    </source>
</evidence>
<organism evidence="7 8">
    <name type="scientific">Bradyrhizobium diazoefficiens</name>
    <dbReference type="NCBI Taxonomy" id="1355477"/>
    <lineage>
        <taxon>Bacteria</taxon>
        <taxon>Pseudomonadati</taxon>
        <taxon>Pseudomonadota</taxon>
        <taxon>Alphaproteobacteria</taxon>
        <taxon>Hyphomicrobiales</taxon>
        <taxon>Nitrobacteraceae</taxon>
        <taxon>Bradyrhizobium</taxon>
    </lineage>
</organism>
<evidence type="ECO:0000313" key="7">
    <source>
        <dbReference type="EMBL" id="BAR53289.1"/>
    </source>
</evidence>
<keyword evidence="3" id="KW-0328">Glycosyltransferase</keyword>
<evidence type="ECO:0000256" key="5">
    <source>
        <dbReference type="ARBA" id="ARBA00022842"/>
    </source>
</evidence>